<proteinExistence type="predicted"/>
<dbReference type="EMBL" id="ML213638">
    <property type="protein sequence ID" value="TFK33983.1"/>
    <property type="molecule type" value="Genomic_DNA"/>
</dbReference>
<evidence type="ECO:0000259" key="2">
    <source>
        <dbReference type="PROSITE" id="PS50053"/>
    </source>
</evidence>
<feature type="region of interest" description="Disordered" evidence="1">
    <location>
        <begin position="101"/>
        <end position="134"/>
    </location>
</feature>
<dbReference type="Proteomes" id="UP000308652">
    <property type="component" value="Unassembled WGS sequence"/>
</dbReference>
<dbReference type="InterPro" id="IPR039540">
    <property type="entry name" value="UBL3-like_ubiquitin_dom"/>
</dbReference>
<reference evidence="3 4" key="1">
    <citation type="journal article" date="2019" name="Nat. Ecol. Evol.">
        <title>Megaphylogeny resolves global patterns of mushroom evolution.</title>
        <authorList>
            <person name="Varga T."/>
            <person name="Krizsan K."/>
            <person name="Foldi C."/>
            <person name="Dima B."/>
            <person name="Sanchez-Garcia M."/>
            <person name="Sanchez-Ramirez S."/>
            <person name="Szollosi G.J."/>
            <person name="Szarkandi J.G."/>
            <person name="Papp V."/>
            <person name="Albert L."/>
            <person name="Andreopoulos W."/>
            <person name="Angelini C."/>
            <person name="Antonin V."/>
            <person name="Barry K.W."/>
            <person name="Bougher N.L."/>
            <person name="Buchanan P."/>
            <person name="Buyck B."/>
            <person name="Bense V."/>
            <person name="Catcheside P."/>
            <person name="Chovatia M."/>
            <person name="Cooper J."/>
            <person name="Damon W."/>
            <person name="Desjardin D."/>
            <person name="Finy P."/>
            <person name="Geml J."/>
            <person name="Haridas S."/>
            <person name="Hughes K."/>
            <person name="Justo A."/>
            <person name="Karasinski D."/>
            <person name="Kautmanova I."/>
            <person name="Kiss B."/>
            <person name="Kocsube S."/>
            <person name="Kotiranta H."/>
            <person name="LaButti K.M."/>
            <person name="Lechner B.E."/>
            <person name="Liimatainen K."/>
            <person name="Lipzen A."/>
            <person name="Lukacs Z."/>
            <person name="Mihaltcheva S."/>
            <person name="Morgado L.N."/>
            <person name="Niskanen T."/>
            <person name="Noordeloos M.E."/>
            <person name="Ohm R.A."/>
            <person name="Ortiz-Santana B."/>
            <person name="Ovrebo C."/>
            <person name="Racz N."/>
            <person name="Riley R."/>
            <person name="Savchenko A."/>
            <person name="Shiryaev A."/>
            <person name="Soop K."/>
            <person name="Spirin V."/>
            <person name="Szebenyi C."/>
            <person name="Tomsovsky M."/>
            <person name="Tulloss R.E."/>
            <person name="Uehling J."/>
            <person name="Grigoriev I.V."/>
            <person name="Vagvolgyi C."/>
            <person name="Papp T."/>
            <person name="Martin F.M."/>
            <person name="Miettinen O."/>
            <person name="Hibbett D.S."/>
            <person name="Nagy L.G."/>
        </authorList>
    </citation>
    <scope>NUCLEOTIDE SEQUENCE [LARGE SCALE GENOMIC DNA]</scope>
    <source>
        <strain evidence="3 4">CBS 166.37</strain>
    </source>
</reference>
<gene>
    <name evidence="3" type="ORF">BDQ12DRAFT_614284</name>
</gene>
<accession>A0A5C3LNW0</accession>
<dbReference type="InterPro" id="IPR040015">
    <property type="entry name" value="UBL3-like"/>
</dbReference>
<sequence>MTQPTQPPVPQTPQTYLTFLLISGKRRTMSFEPETTIGRVKELVWNGWPIEWQDEHPPAPSYLRVLYLGKMLQDDETLTSESTPPPHGPIPTIVHLSIRPYAPPGEGDAIKKKKGKRAASSTDVSPSTADETHTGGGCCGCVIC</sequence>
<dbReference type="InterPro" id="IPR029071">
    <property type="entry name" value="Ubiquitin-like_domsf"/>
</dbReference>
<dbReference type="Pfam" id="PF13881">
    <property type="entry name" value="Rad60-SLD_2"/>
    <property type="match status" value="1"/>
</dbReference>
<feature type="domain" description="Ubiquitin-like" evidence="2">
    <location>
        <begin position="15"/>
        <end position="80"/>
    </location>
</feature>
<keyword evidence="4" id="KW-1185">Reference proteome</keyword>
<dbReference type="OrthoDB" id="1043111at2759"/>
<protein>
    <submittedName>
        <fullName evidence="3">Ubiquitin-related domain-containing protein</fullName>
    </submittedName>
</protein>
<dbReference type="InterPro" id="IPR000626">
    <property type="entry name" value="Ubiquitin-like_dom"/>
</dbReference>
<dbReference type="PROSITE" id="PS50053">
    <property type="entry name" value="UBIQUITIN_2"/>
    <property type="match status" value="1"/>
</dbReference>
<evidence type="ECO:0000256" key="1">
    <source>
        <dbReference type="SAM" id="MobiDB-lite"/>
    </source>
</evidence>
<name>A0A5C3LNW0_9AGAR</name>
<dbReference type="STRING" id="68775.A0A5C3LNW0"/>
<dbReference type="SUPFAM" id="SSF54236">
    <property type="entry name" value="Ubiquitin-like"/>
    <property type="match status" value="1"/>
</dbReference>
<dbReference type="PANTHER" id="PTHR13169">
    <property type="entry name" value="UBIQUITIN-LIKE PROTEIN 3 HCG-1 PROTEIN"/>
    <property type="match status" value="1"/>
</dbReference>
<dbReference type="Gene3D" id="3.10.20.90">
    <property type="entry name" value="Phosphatidylinositol 3-kinase Catalytic Subunit, Chain A, domain 1"/>
    <property type="match status" value="1"/>
</dbReference>
<evidence type="ECO:0000313" key="4">
    <source>
        <dbReference type="Proteomes" id="UP000308652"/>
    </source>
</evidence>
<evidence type="ECO:0000313" key="3">
    <source>
        <dbReference type="EMBL" id="TFK33983.1"/>
    </source>
</evidence>
<dbReference type="AlphaFoldDB" id="A0A5C3LNW0"/>
<organism evidence="3 4">
    <name type="scientific">Crucibulum laeve</name>
    <dbReference type="NCBI Taxonomy" id="68775"/>
    <lineage>
        <taxon>Eukaryota</taxon>
        <taxon>Fungi</taxon>
        <taxon>Dikarya</taxon>
        <taxon>Basidiomycota</taxon>
        <taxon>Agaricomycotina</taxon>
        <taxon>Agaricomycetes</taxon>
        <taxon>Agaricomycetidae</taxon>
        <taxon>Agaricales</taxon>
        <taxon>Agaricineae</taxon>
        <taxon>Nidulariaceae</taxon>
        <taxon>Crucibulum</taxon>
    </lineage>
</organism>
<feature type="compositionally biased region" description="Polar residues" evidence="1">
    <location>
        <begin position="119"/>
        <end position="129"/>
    </location>
</feature>
<dbReference type="PANTHER" id="PTHR13169:SF0">
    <property type="entry name" value="UBIQUITIN-LIKE PROTEIN 3"/>
    <property type="match status" value="1"/>
</dbReference>